<reference evidence="1 2" key="1">
    <citation type="submission" date="2018-04" db="EMBL/GenBank/DDBJ databases">
        <title>Thalassorhabdus spongiae gen. nov., sp. nov., isolated from a marine sponge in South-West Iceland.</title>
        <authorList>
            <person name="Knobloch S."/>
            <person name="Daussin A."/>
            <person name="Johannsson R."/>
            <person name="Marteinsson V.T."/>
        </authorList>
    </citation>
    <scope>NUCLEOTIDE SEQUENCE [LARGE SCALE GENOMIC DNA]</scope>
    <source>
        <strain evidence="1 2">Hp12</strain>
    </source>
</reference>
<dbReference type="RefSeq" id="WP_116687160.1">
    <property type="nucleotide sequence ID" value="NZ_CAWNYD010000004.1"/>
</dbReference>
<name>A0A2V1GSU4_9GAMM</name>
<protein>
    <submittedName>
        <fullName evidence="1">Type VI secretion system baseplate subunit TssF</fullName>
    </submittedName>
</protein>
<dbReference type="OrthoDB" id="9763676at2"/>
<dbReference type="InterPro" id="IPR010272">
    <property type="entry name" value="T6SS_TssF"/>
</dbReference>
<accession>A0A2V1GSU4</accession>
<dbReference type="NCBIfam" id="TIGR03359">
    <property type="entry name" value="VI_chp_6"/>
    <property type="match status" value="1"/>
</dbReference>
<dbReference type="PANTHER" id="PTHR35370:SF4">
    <property type="entry name" value="TYPE VI SECRETION SYSTEM BASEPLATE SUBUNIT TSSF"/>
    <property type="match status" value="1"/>
</dbReference>
<keyword evidence="2" id="KW-1185">Reference proteome</keyword>
<evidence type="ECO:0000313" key="1">
    <source>
        <dbReference type="EMBL" id="PVZ68775.1"/>
    </source>
</evidence>
<dbReference type="AlphaFoldDB" id="A0A2V1GSU4"/>
<dbReference type="Pfam" id="PF05947">
    <property type="entry name" value="T6SS_TssF"/>
    <property type="match status" value="1"/>
</dbReference>
<organism evidence="1 2">
    <name type="scientific">Pelagibaculum spongiae</name>
    <dbReference type="NCBI Taxonomy" id="2080658"/>
    <lineage>
        <taxon>Bacteria</taxon>
        <taxon>Pseudomonadati</taxon>
        <taxon>Pseudomonadota</taxon>
        <taxon>Gammaproteobacteria</taxon>
        <taxon>Oceanospirillales</taxon>
        <taxon>Pelagibaculum</taxon>
    </lineage>
</organism>
<evidence type="ECO:0000313" key="2">
    <source>
        <dbReference type="Proteomes" id="UP000244906"/>
    </source>
</evidence>
<dbReference type="PIRSF" id="PIRSF028304">
    <property type="entry name" value="UCP028304"/>
    <property type="match status" value="1"/>
</dbReference>
<proteinExistence type="predicted"/>
<gene>
    <name evidence="1" type="primary">vasA</name>
    <name evidence="1" type="ORF">DC094_10990</name>
</gene>
<sequence length="590" mass="67293">MSQAKYFRDELNYLRQQGQVFSEAHPQLARYLQNKNSDPDVERLLEGFAFLTGKLREKVDDEFPELTHSLISLLWPNYLRPIPSMCIMQFAMNAASCEGQQKIASGTELDSQPVLGTRCRFTSCRDVDLYPIEISNILIDQPALRNRLQVKLQVINDASLNDVAPKKLRLYLSADSYSAQTLYLWLDQYLKSIKLCLAGRAISVAADKLTPVGFEQRDSLLPGYENTFDGYRILQEYLAFPEAFLFFDLQLPAAEFKKLDQPISECELMFFFDRSLPDDVRINHQSLQLFCTPAVNLFEHDADPINLSGKQTEYKLQPSSRSPAHYEVFSVIQAQGWVGGGQGRQRGKHRMYHAFESFHHEIDRSQQQTSLYYRMRVRQSNQNTGFDHSVAFVREDEISQISHNETVSLQLLCSNRQLPLELAEGQINQPTDQSPNFASFRNISKPTAPIRPALEGGLLWQLISNFSLNYLSLLSKEALTSLLKIYDFKALSDRQSERIASKRLQGIAAINSKSTDLLMSGLPVRGLHSTIQLSQSHFASEGDLYCFASILRHFFSLYASINSFHQLEVINLDNQESYQWLPKTGVQPLI</sequence>
<dbReference type="EMBL" id="QDDL01000004">
    <property type="protein sequence ID" value="PVZ68775.1"/>
    <property type="molecule type" value="Genomic_DNA"/>
</dbReference>
<dbReference type="PANTHER" id="PTHR35370">
    <property type="entry name" value="CYTOPLASMIC PROTEIN-RELATED-RELATED"/>
    <property type="match status" value="1"/>
</dbReference>
<comment type="caution">
    <text evidence="1">The sequence shown here is derived from an EMBL/GenBank/DDBJ whole genome shotgun (WGS) entry which is preliminary data.</text>
</comment>
<dbReference type="Proteomes" id="UP000244906">
    <property type="component" value="Unassembled WGS sequence"/>
</dbReference>